<dbReference type="PIRSF" id="PIRSF036480">
    <property type="entry name" value="FormyFH4_hydr"/>
    <property type="match status" value="1"/>
</dbReference>
<evidence type="ECO:0000256" key="1">
    <source>
        <dbReference type="ARBA" id="ARBA00022563"/>
    </source>
</evidence>
<dbReference type="Proteomes" id="UP001054902">
    <property type="component" value="Unassembled WGS sequence"/>
</dbReference>
<dbReference type="SUPFAM" id="SSF55021">
    <property type="entry name" value="ACT-like"/>
    <property type="match status" value="1"/>
</dbReference>
<evidence type="ECO:0000256" key="2">
    <source>
        <dbReference type="ARBA" id="ARBA00022801"/>
    </source>
</evidence>
<keyword evidence="2" id="KW-0378">Hydrolase</keyword>
<dbReference type="EMBL" id="BLLK01000064">
    <property type="protein sequence ID" value="GFH59431.1"/>
    <property type="molecule type" value="Genomic_DNA"/>
</dbReference>
<dbReference type="PANTHER" id="PTHR42706:SF1">
    <property type="entry name" value="FORMYLTETRAHYDROFOLATE DEFORMYLASE 2, MITOCHONDRIAL"/>
    <property type="match status" value="1"/>
</dbReference>
<gene>
    <name evidence="5" type="ORF">CTEN210_15907</name>
</gene>
<proteinExistence type="inferred from homology"/>
<dbReference type="InterPro" id="IPR045865">
    <property type="entry name" value="ACT-like_dom_sf"/>
</dbReference>
<dbReference type="InterPro" id="IPR036477">
    <property type="entry name" value="Formyl_transf_N_sf"/>
</dbReference>
<dbReference type="SUPFAM" id="SSF53328">
    <property type="entry name" value="Formyltransferase"/>
    <property type="match status" value="1"/>
</dbReference>
<dbReference type="HAMAP" id="MF_01927">
    <property type="entry name" value="PurU"/>
    <property type="match status" value="1"/>
</dbReference>
<dbReference type="CDD" id="cd04875">
    <property type="entry name" value="ACT_F4HF-DF"/>
    <property type="match status" value="1"/>
</dbReference>
<name>A0AAD3HDP1_9STRA</name>
<feature type="domain" description="ACT" evidence="4">
    <location>
        <begin position="34"/>
        <end position="112"/>
    </location>
</feature>
<dbReference type="InterPro" id="IPR041729">
    <property type="entry name" value="Formyl-FH4-Hydrolase_C"/>
</dbReference>
<protein>
    <recommendedName>
        <fullName evidence="4">ACT domain-containing protein</fullName>
    </recommendedName>
</protein>
<evidence type="ECO:0000313" key="6">
    <source>
        <dbReference type="Proteomes" id="UP001054902"/>
    </source>
</evidence>
<accession>A0AAD3HDP1</accession>
<dbReference type="PROSITE" id="PS51671">
    <property type="entry name" value="ACT"/>
    <property type="match status" value="1"/>
</dbReference>
<dbReference type="Pfam" id="PF00551">
    <property type="entry name" value="Formyl_trans_N"/>
    <property type="match status" value="1"/>
</dbReference>
<organism evidence="5 6">
    <name type="scientific">Chaetoceros tenuissimus</name>
    <dbReference type="NCBI Taxonomy" id="426638"/>
    <lineage>
        <taxon>Eukaryota</taxon>
        <taxon>Sar</taxon>
        <taxon>Stramenopiles</taxon>
        <taxon>Ochrophyta</taxon>
        <taxon>Bacillariophyta</taxon>
        <taxon>Coscinodiscophyceae</taxon>
        <taxon>Chaetocerotophycidae</taxon>
        <taxon>Chaetocerotales</taxon>
        <taxon>Chaetocerotaceae</taxon>
        <taxon>Chaetoceros</taxon>
    </lineage>
</organism>
<keyword evidence="1" id="KW-0554">One-carbon metabolism</keyword>
<dbReference type="GO" id="GO:0008864">
    <property type="term" value="F:formyltetrahydrofolate deformylase activity"/>
    <property type="evidence" value="ECO:0007669"/>
    <property type="project" value="InterPro"/>
</dbReference>
<dbReference type="InterPro" id="IPR044074">
    <property type="entry name" value="PurU_ACT"/>
</dbReference>
<dbReference type="AlphaFoldDB" id="A0AAD3HDP1"/>
<evidence type="ECO:0000256" key="3">
    <source>
        <dbReference type="SAM" id="MobiDB-lite"/>
    </source>
</evidence>
<dbReference type="CDD" id="cd08648">
    <property type="entry name" value="FMT_core_Formyl-FH4-Hydrolase_C"/>
    <property type="match status" value="1"/>
</dbReference>
<dbReference type="InterPro" id="IPR002912">
    <property type="entry name" value="ACT_dom"/>
</dbReference>
<dbReference type="NCBIfam" id="NF004684">
    <property type="entry name" value="PRK06027.1"/>
    <property type="match status" value="1"/>
</dbReference>
<evidence type="ECO:0000313" key="5">
    <source>
        <dbReference type="EMBL" id="GFH59431.1"/>
    </source>
</evidence>
<keyword evidence="6" id="KW-1185">Reference proteome</keyword>
<dbReference type="GO" id="GO:0006189">
    <property type="term" value="P:'de novo' IMP biosynthetic process"/>
    <property type="evidence" value="ECO:0007669"/>
    <property type="project" value="InterPro"/>
</dbReference>
<dbReference type="Gene3D" id="3.40.50.170">
    <property type="entry name" value="Formyl transferase, N-terminal domain"/>
    <property type="match status" value="1"/>
</dbReference>
<dbReference type="PRINTS" id="PR01575">
    <property type="entry name" value="FFH4HYDRLASE"/>
</dbReference>
<dbReference type="Gene3D" id="3.30.70.260">
    <property type="match status" value="1"/>
</dbReference>
<evidence type="ECO:0000259" key="4">
    <source>
        <dbReference type="PROSITE" id="PS51671"/>
    </source>
</evidence>
<comment type="caution">
    <text evidence="5">The sequence shown here is derived from an EMBL/GenBank/DDBJ whole genome shotgun (WGS) entry which is preliminary data.</text>
</comment>
<dbReference type="InterPro" id="IPR002376">
    <property type="entry name" value="Formyl_transf_N"/>
</dbReference>
<dbReference type="PANTHER" id="PTHR42706">
    <property type="entry name" value="FORMYLTETRAHYDROFOLATE DEFORMYLASE"/>
    <property type="match status" value="1"/>
</dbReference>
<sequence>MSEPEAKRTKTTPAKTAPAKDPEEEPASEAKVAILRIHGPDKKGIVAAFSQLLYGHGCGIINAEQSTDTAANLFFQRIAFDYSTMHTDRTAITHGVKEVCDRFSMTYSLNWNDTKKKIAIMVSKYDHCLWELLLRHRAGELDCEIVAMISNHEDLRSVAETFDIPYHVFKVTKATKAKVEEEELKLLKDVHNVDLVILARYMQIISDNFCRVFDHKVINIHHSFLPAFIGGRPYHRAHDRGVKLIGATAHYATADLDEGPIIEQDITRISHRDAVNDLIRKGRLLEKNVLVTAVKAHLEDRIIVYNNKCVVFD</sequence>
<dbReference type="InterPro" id="IPR004810">
    <property type="entry name" value="PurU"/>
</dbReference>
<dbReference type="NCBIfam" id="TIGR00655">
    <property type="entry name" value="PurU"/>
    <property type="match status" value="1"/>
</dbReference>
<reference evidence="5 6" key="1">
    <citation type="journal article" date="2021" name="Sci. Rep.">
        <title>The genome of the diatom Chaetoceros tenuissimus carries an ancient integrated fragment of an extant virus.</title>
        <authorList>
            <person name="Hongo Y."/>
            <person name="Kimura K."/>
            <person name="Takaki Y."/>
            <person name="Yoshida Y."/>
            <person name="Baba S."/>
            <person name="Kobayashi G."/>
            <person name="Nagasaki K."/>
            <person name="Hano T."/>
            <person name="Tomaru Y."/>
        </authorList>
    </citation>
    <scope>NUCLEOTIDE SEQUENCE [LARGE SCALE GENOMIC DNA]</scope>
    <source>
        <strain evidence="5 6">NIES-3715</strain>
    </source>
</reference>
<dbReference type="GO" id="GO:0006730">
    <property type="term" value="P:one-carbon metabolic process"/>
    <property type="evidence" value="ECO:0007669"/>
    <property type="project" value="UniProtKB-KW"/>
</dbReference>
<feature type="region of interest" description="Disordered" evidence="3">
    <location>
        <begin position="1"/>
        <end position="28"/>
    </location>
</feature>